<evidence type="ECO:0000313" key="1">
    <source>
        <dbReference type="EMBL" id="VAW45390.1"/>
    </source>
</evidence>
<dbReference type="EMBL" id="UOFC01000056">
    <property type="protein sequence ID" value="VAW45390.1"/>
    <property type="molecule type" value="Genomic_DNA"/>
</dbReference>
<dbReference type="PIRSF" id="PIRSF029287">
    <property type="entry name" value="UCP029287"/>
    <property type="match status" value="1"/>
</dbReference>
<dbReference type="NCBIfam" id="TIGR03373">
    <property type="entry name" value="VI_minor_4"/>
    <property type="match status" value="1"/>
</dbReference>
<dbReference type="AlphaFoldDB" id="A0A3B0VYF0"/>
<organism evidence="1">
    <name type="scientific">hydrothermal vent metagenome</name>
    <dbReference type="NCBI Taxonomy" id="652676"/>
    <lineage>
        <taxon>unclassified sequences</taxon>
        <taxon>metagenomes</taxon>
        <taxon>ecological metagenomes</taxon>
    </lineage>
</organism>
<protein>
    <submittedName>
        <fullName evidence="1">Protein phosphatase ImpM</fullName>
    </submittedName>
</protein>
<name>A0A3B0VYF0_9ZZZZ</name>
<sequence length="243" mass="27877">MNKNSSTCGLFGKSPQKTDFISHFLPNEFTENWHNWLQSSLSVSREQLGENWLDYYLTSPIWNYAIMPDVITPQAITGVLVPSIDEIGRYFPLTIAHIGAQQPWAAYLYGNEWYRNLQDVALHALNENTSYSQLIDQLEKLPILELPKMPDYTTQMSTHTFAHNQVIIKPTQQTNQELALSLLTKTYARLLGNYSLWWTEGSEHVEPCLILSANLPDPGQFAAMLDGNWQQWGWAEETIIQNE</sequence>
<accession>A0A3B0VYF0</accession>
<dbReference type="Gene3D" id="3.40.1730.10">
    <property type="entry name" value="pa0076 domain"/>
    <property type="match status" value="1"/>
</dbReference>
<dbReference type="Pfam" id="PF09867">
    <property type="entry name" value="TagF_N"/>
    <property type="match status" value="1"/>
</dbReference>
<proteinExistence type="predicted"/>
<gene>
    <name evidence="1" type="ORF">MNBD_GAMMA03-1711</name>
</gene>
<dbReference type="InterPro" id="IPR038225">
    <property type="entry name" value="TagF_sf"/>
</dbReference>
<dbReference type="InterPro" id="IPR017748">
    <property type="entry name" value="TagF"/>
</dbReference>
<reference evidence="1" key="1">
    <citation type="submission" date="2018-06" db="EMBL/GenBank/DDBJ databases">
        <authorList>
            <person name="Zhirakovskaya E."/>
        </authorList>
    </citation>
    <scope>NUCLEOTIDE SEQUENCE</scope>
</reference>